<proteinExistence type="predicted"/>
<dbReference type="AlphaFoldDB" id="A0A182XTY7"/>
<evidence type="ECO:0000313" key="2">
    <source>
        <dbReference type="Proteomes" id="UP000076407"/>
    </source>
</evidence>
<dbReference type="EnsemblMetazoa" id="AQUA015268-RA">
    <property type="protein sequence ID" value="AQUA015268-PA"/>
    <property type="gene ID" value="AQUA015268"/>
</dbReference>
<organism evidence="1 2">
    <name type="scientific">Anopheles quadriannulatus</name>
    <name type="common">Mosquito</name>
    <dbReference type="NCBI Taxonomy" id="34691"/>
    <lineage>
        <taxon>Eukaryota</taxon>
        <taxon>Metazoa</taxon>
        <taxon>Ecdysozoa</taxon>
        <taxon>Arthropoda</taxon>
        <taxon>Hexapoda</taxon>
        <taxon>Insecta</taxon>
        <taxon>Pterygota</taxon>
        <taxon>Neoptera</taxon>
        <taxon>Endopterygota</taxon>
        <taxon>Diptera</taxon>
        <taxon>Nematocera</taxon>
        <taxon>Culicoidea</taxon>
        <taxon>Culicidae</taxon>
        <taxon>Anophelinae</taxon>
        <taxon>Anopheles</taxon>
    </lineage>
</organism>
<dbReference type="Proteomes" id="UP000076407">
    <property type="component" value="Unassembled WGS sequence"/>
</dbReference>
<keyword evidence="2" id="KW-1185">Reference proteome</keyword>
<name>A0A182XTY7_ANOQN</name>
<accession>A0A182XTY7</accession>
<reference evidence="1" key="1">
    <citation type="submission" date="2020-05" db="UniProtKB">
        <authorList>
            <consortium name="EnsemblMetazoa"/>
        </authorList>
    </citation>
    <scope>IDENTIFICATION</scope>
    <source>
        <strain evidence="1">SANGQUA</strain>
    </source>
</reference>
<protein>
    <submittedName>
        <fullName evidence="1">Uncharacterized protein</fullName>
    </submittedName>
</protein>
<dbReference type="VEuPathDB" id="VectorBase:AQUA015268"/>
<evidence type="ECO:0000313" key="1">
    <source>
        <dbReference type="EnsemblMetazoa" id="AQUA015268-PA"/>
    </source>
</evidence>
<sequence length="34" mass="3855">MGRMYHDSMVKSHCLQCQVLAVHNDIGLAELLKL</sequence>